<proteinExistence type="predicted"/>
<protein>
    <recommendedName>
        <fullName evidence="3">DUF1570 domain-containing protein</fullName>
    </recommendedName>
</protein>
<evidence type="ECO:0008006" key="3">
    <source>
        <dbReference type="Google" id="ProtNLM"/>
    </source>
</evidence>
<dbReference type="Proteomes" id="UP001374893">
    <property type="component" value="Chromosome"/>
</dbReference>
<evidence type="ECO:0000313" key="1">
    <source>
        <dbReference type="EMBL" id="BCX49932.1"/>
    </source>
</evidence>
<accession>A0ABM7RHN5</accession>
<dbReference type="EMBL" id="AP024702">
    <property type="protein sequence ID" value="BCX49932.1"/>
    <property type="molecule type" value="Genomic_DNA"/>
</dbReference>
<organism evidence="1 2">
    <name type="scientific">Haloferula helveola</name>
    <dbReference type="NCBI Taxonomy" id="490095"/>
    <lineage>
        <taxon>Bacteria</taxon>
        <taxon>Pseudomonadati</taxon>
        <taxon>Verrucomicrobiota</taxon>
        <taxon>Verrucomicrobiia</taxon>
        <taxon>Verrucomicrobiales</taxon>
        <taxon>Verrucomicrobiaceae</taxon>
        <taxon>Haloferula</taxon>
    </lineage>
</organism>
<name>A0ABM7RHN5_9BACT</name>
<reference evidence="1 2" key="1">
    <citation type="submission" date="2021-06" db="EMBL/GenBank/DDBJ databases">
        <title>Complete genome of Haloferula helveola possessing various polysaccharide degrading enzymes.</title>
        <authorList>
            <person name="Takami H."/>
            <person name="Huang C."/>
            <person name="Hamasaki K."/>
        </authorList>
    </citation>
    <scope>NUCLEOTIDE SEQUENCE [LARGE SCALE GENOMIC DNA]</scope>
    <source>
        <strain evidence="1 2">CN-1</strain>
    </source>
</reference>
<keyword evidence="2" id="KW-1185">Reference proteome</keyword>
<gene>
    <name evidence="1" type="ORF">HAHE_38400</name>
</gene>
<dbReference type="RefSeq" id="WP_338686763.1">
    <property type="nucleotide sequence ID" value="NZ_AP024702.1"/>
</dbReference>
<sequence length="300" mass="33808">MRWLWIAVFGFGAVSAAPPSIRPQPPVCEPVPGSERTWNTRVFRIESEIQVAPDRLQRLAQVADTTAQAVRDHPLPFYAPPENDRPVLRIYGTVESYAAAGAMAETAGCYLWKRREVALNAVHLFQKIPGSRLGPLTDEDLVVHEIVHLCMHGSQGRMPQWFSEGACEYFAAAHRGAGRFQFTDIEREIRLLLKKRLAPDGGATELLAIREVAGLGSRDWSTKMLRLQPEDRYRGYATGLLLFHYHLHGERFDDLKIALKRQPPAPPESFEELPNEAPQLERGLVEFWKGHGLGVRFTVP</sequence>
<evidence type="ECO:0000313" key="2">
    <source>
        <dbReference type="Proteomes" id="UP001374893"/>
    </source>
</evidence>